<feature type="domain" description="ATP-grasp" evidence="3">
    <location>
        <begin position="206"/>
        <end position="426"/>
    </location>
</feature>
<dbReference type="SUPFAM" id="SSF56059">
    <property type="entry name" value="Glutathione synthetase ATP-binding domain-like"/>
    <property type="match status" value="1"/>
</dbReference>
<evidence type="ECO:0000313" key="4">
    <source>
        <dbReference type="EMBL" id="GAA2246214.1"/>
    </source>
</evidence>
<dbReference type="Gene3D" id="3.30.470.20">
    <property type="entry name" value="ATP-grasp fold, B domain"/>
    <property type="match status" value="1"/>
</dbReference>
<dbReference type="InterPro" id="IPR011761">
    <property type="entry name" value="ATP-grasp"/>
</dbReference>
<proteinExistence type="predicted"/>
<evidence type="ECO:0000313" key="5">
    <source>
        <dbReference type="Proteomes" id="UP001500305"/>
    </source>
</evidence>
<feature type="region of interest" description="Disordered" evidence="2">
    <location>
        <begin position="1"/>
        <end position="33"/>
    </location>
</feature>
<gene>
    <name evidence="4" type="ORF">GCM10010430_30250</name>
</gene>
<evidence type="ECO:0000259" key="3">
    <source>
        <dbReference type="PROSITE" id="PS50975"/>
    </source>
</evidence>
<dbReference type="EMBL" id="BAAATR010000011">
    <property type="protein sequence ID" value="GAA2246214.1"/>
    <property type="molecule type" value="Genomic_DNA"/>
</dbReference>
<protein>
    <recommendedName>
        <fullName evidence="3">ATP-grasp domain-containing protein</fullName>
    </recommendedName>
</protein>
<dbReference type="InterPro" id="IPR040754">
    <property type="entry name" value="PreAtp-grasp"/>
</dbReference>
<evidence type="ECO:0000256" key="1">
    <source>
        <dbReference type="PROSITE-ProRule" id="PRU00409"/>
    </source>
</evidence>
<dbReference type="Pfam" id="PF18105">
    <property type="entry name" value="PGM1_C"/>
    <property type="match status" value="1"/>
</dbReference>
<dbReference type="InterPro" id="IPR041356">
    <property type="entry name" value="PGM1_C"/>
</dbReference>
<reference evidence="4 5" key="1">
    <citation type="journal article" date="2019" name="Int. J. Syst. Evol. Microbiol.">
        <title>The Global Catalogue of Microorganisms (GCM) 10K type strain sequencing project: providing services to taxonomists for standard genome sequencing and annotation.</title>
        <authorList>
            <consortium name="The Broad Institute Genomics Platform"/>
            <consortium name="The Broad Institute Genome Sequencing Center for Infectious Disease"/>
            <person name="Wu L."/>
            <person name="Ma J."/>
        </authorList>
    </citation>
    <scope>NUCLEOTIDE SEQUENCE [LARGE SCALE GENOMIC DNA]</scope>
    <source>
        <strain evidence="4 5">JCM 7356</strain>
    </source>
</reference>
<name>A0ABN3E2A8_9ACTN</name>
<organism evidence="4 5">
    <name type="scientific">Kitasatospora cystarginea</name>
    <dbReference type="NCBI Taxonomy" id="58350"/>
    <lineage>
        <taxon>Bacteria</taxon>
        <taxon>Bacillati</taxon>
        <taxon>Actinomycetota</taxon>
        <taxon>Actinomycetes</taxon>
        <taxon>Kitasatosporales</taxon>
        <taxon>Streptomycetaceae</taxon>
        <taxon>Kitasatospora</taxon>
    </lineage>
</organism>
<dbReference type="RefSeq" id="WP_344636877.1">
    <property type="nucleotide sequence ID" value="NZ_BAAATR010000011.1"/>
</dbReference>
<keyword evidence="1" id="KW-0547">Nucleotide-binding</keyword>
<dbReference type="Proteomes" id="UP001500305">
    <property type="component" value="Unassembled WGS sequence"/>
</dbReference>
<feature type="compositionally biased region" description="Gly residues" evidence="2">
    <location>
        <begin position="7"/>
        <end position="33"/>
    </location>
</feature>
<evidence type="ECO:0000256" key="2">
    <source>
        <dbReference type="SAM" id="MobiDB-lite"/>
    </source>
</evidence>
<accession>A0ABN3E2A8</accession>
<dbReference type="Pfam" id="PF18604">
    <property type="entry name" value="PreAtp-grasp"/>
    <property type="match status" value="1"/>
</dbReference>
<sequence length="515" mass="54341">MRDRAGGDGGDGTTGGGGGTGEENRGGGAPGGGGRGRGPLLLFANFVSDVVCGRQAADLNLHGMAQSSRKVWLTRPGDVLVTQFPVSRDFRRYACGLLGMTPESVTVISTDADPTLPLAEAIDRTPGLSGRLRALVAERPGIELLPIVLDRSTVRLAAELGLPVSGYGDGYRRRARGAVPGGEAAEAVPESALEAVDRLNTKSGFRQAARSLGIRVPAGRSCRDWSEVVAGVRELLDRYPRVLVKPARAAGGDGLRILTRADLPRLARRHPPGERRAEGWVVEEYVPFVRDVSVQMEVGPTGPAVVYTGEMRTRDCSYHGFASPLTEPGPGREGTVDDAADSGAAGCGARAGGVRRELERAGMALGGYLADRDYRGRFSVDAGVAEDSAVYAVESNVRRTATTARQAMVQRLASVSGRSELAWLTDTRPGPHPTDLAAVQALLRDCGLTYSHERGEGVVLSVESVSPDAGWHYAAIAAGPGRAAELERSLQTVLDAALDDRSDRLTSPSAHRPDR</sequence>
<keyword evidence="1" id="KW-0067">ATP-binding</keyword>
<keyword evidence="5" id="KW-1185">Reference proteome</keyword>
<comment type="caution">
    <text evidence="4">The sequence shown here is derived from an EMBL/GenBank/DDBJ whole genome shotgun (WGS) entry which is preliminary data.</text>
</comment>
<dbReference type="PROSITE" id="PS50975">
    <property type="entry name" value="ATP_GRASP"/>
    <property type="match status" value="1"/>
</dbReference>